<evidence type="ECO:0000313" key="2">
    <source>
        <dbReference type="EMBL" id="SFI33765.1"/>
    </source>
</evidence>
<dbReference type="STRING" id="1005945.SAMN05216561_107137"/>
<sequence length="551" mass="61935">MVRLIPEEPRFTTTSEQEVWERLRAGLGADDVLIANFRLTDQDKDHEADLIVLMPEAGVLVLEVKGGSVWHDEGGWWVRRSGKDEPTWPVDQARDAKHALRRYVEQDPRWGSRGHVAWSHGVVLPYSVLGNDFSVPELPRWAFHDKHDQVELEQRVRDNGWGLAHDHPTPNHDDIDLIVEILSGRLHTAYDVNAEAAERSARADRLTQEQDIILKVTRLLRRVEVRGGAGSGKTVLALQQAKELTRGTSERKAQRVALLCYSIGLAEFLKRQVSTWPRNHRPAYVGTFEDFGGQWGAPKGSREDSHFWEVTLPTVMGDLAEHLPEGHRYDAVIVDEAQDFADSWWRPVLKSLRDEVEGGLYVYSDENQRIFARFGRPPVALVPLVLDHNLRNTKQIHGAFGPLAPSRMYAQGGDGPAVRFVPCSSDEAIGHADDEVERLLVEGWSHGNIALITTGHRHPMHADATERHGQLGYWRTFWEGDDVFYGHVLGCKGLERSAVVLCVNESGGRDRARERLYVGMSRATDLLTVVGDPDVVRRVAGDEVAKRLGIC</sequence>
<dbReference type="SUPFAM" id="SSF52540">
    <property type="entry name" value="P-loop containing nucleoside triphosphate hydrolases"/>
    <property type="match status" value="1"/>
</dbReference>
<dbReference type="AlphaFoldDB" id="A0A1I3HDF6"/>
<proteinExistence type="predicted"/>
<reference evidence="2 3" key="1">
    <citation type="submission" date="2016-10" db="EMBL/GenBank/DDBJ databases">
        <authorList>
            <person name="de Groot N.N."/>
        </authorList>
    </citation>
    <scope>NUCLEOTIDE SEQUENCE [LARGE SCALE GENOMIC DNA]</scope>
    <source>
        <strain evidence="2 3">CGMCC 1.11156</strain>
    </source>
</reference>
<dbReference type="Gene3D" id="3.40.50.300">
    <property type="entry name" value="P-loop containing nucleotide triphosphate hydrolases"/>
    <property type="match status" value="1"/>
</dbReference>
<feature type="domain" description="NERD" evidence="1">
    <location>
        <begin position="15"/>
        <end position="108"/>
    </location>
</feature>
<protein>
    <submittedName>
        <fullName evidence="2">Nuclease-related domain-containing protein</fullName>
    </submittedName>
</protein>
<dbReference type="InterPro" id="IPR027417">
    <property type="entry name" value="P-loop_NTPase"/>
</dbReference>
<keyword evidence="3" id="KW-1185">Reference proteome</keyword>
<gene>
    <name evidence="2" type="ORF">SAMN05216561_107137</name>
</gene>
<accession>A0A1I3HDF6</accession>
<dbReference type="InterPro" id="IPR011528">
    <property type="entry name" value="NERD"/>
</dbReference>
<evidence type="ECO:0000313" key="3">
    <source>
        <dbReference type="Proteomes" id="UP000198649"/>
    </source>
</evidence>
<dbReference type="OrthoDB" id="4509614at2"/>
<evidence type="ECO:0000259" key="1">
    <source>
        <dbReference type="Pfam" id="PF08378"/>
    </source>
</evidence>
<dbReference type="EMBL" id="FOQG01000007">
    <property type="protein sequence ID" value="SFI33765.1"/>
    <property type="molecule type" value="Genomic_DNA"/>
</dbReference>
<name>A0A1I3HDF6_9ACTN</name>
<dbReference type="Pfam" id="PF08378">
    <property type="entry name" value="NERD"/>
    <property type="match status" value="1"/>
</dbReference>
<organism evidence="2 3">
    <name type="scientific">Nocardioides psychrotolerans</name>
    <dbReference type="NCBI Taxonomy" id="1005945"/>
    <lineage>
        <taxon>Bacteria</taxon>
        <taxon>Bacillati</taxon>
        <taxon>Actinomycetota</taxon>
        <taxon>Actinomycetes</taxon>
        <taxon>Propionibacteriales</taxon>
        <taxon>Nocardioidaceae</taxon>
        <taxon>Nocardioides</taxon>
    </lineage>
</organism>
<dbReference type="RefSeq" id="WP_091113185.1">
    <property type="nucleotide sequence ID" value="NZ_BKAF01000008.1"/>
</dbReference>
<dbReference type="Proteomes" id="UP000198649">
    <property type="component" value="Unassembled WGS sequence"/>
</dbReference>